<dbReference type="InterPro" id="IPR024909">
    <property type="entry name" value="Cys-tRNA/MSH_ligase"/>
</dbReference>
<keyword evidence="15" id="KW-1185">Reference proteome</keyword>
<dbReference type="InterPro" id="IPR009080">
    <property type="entry name" value="tRNAsynth_Ia_anticodon-bd"/>
</dbReference>
<protein>
    <recommendedName>
        <fullName evidence="12">Cysteine--tRNA ligase</fullName>
        <ecNumber evidence="12">6.1.1.16</ecNumber>
    </recommendedName>
    <alternativeName>
        <fullName evidence="12">Cysteinyl-tRNA synthetase</fullName>
        <shortName evidence="12">CysRS</shortName>
    </alternativeName>
</protein>
<dbReference type="Proteomes" id="UP000537130">
    <property type="component" value="Unassembled WGS sequence"/>
</dbReference>
<comment type="subunit">
    <text evidence="3 12">Monomer.</text>
</comment>
<feature type="short sequence motif" description="'KMSKS' region" evidence="12">
    <location>
        <begin position="268"/>
        <end position="272"/>
    </location>
</feature>
<dbReference type="GO" id="GO:0005524">
    <property type="term" value="F:ATP binding"/>
    <property type="evidence" value="ECO:0007669"/>
    <property type="project" value="UniProtKB-UniRule"/>
</dbReference>
<dbReference type="PANTHER" id="PTHR10890:SF3">
    <property type="entry name" value="CYSTEINE--TRNA LIGASE, CYTOPLASMIC"/>
    <property type="match status" value="1"/>
</dbReference>
<dbReference type="GO" id="GO:0006423">
    <property type="term" value="P:cysteinyl-tRNA aminoacylation"/>
    <property type="evidence" value="ECO:0007669"/>
    <property type="project" value="UniProtKB-UniRule"/>
</dbReference>
<feature type="binding site" evidence="12">
    <location>
        <position position="209"/>
    </location>
    <ligand>
        <name>Zn(2+)</name>
        <dbReference type="ChEBI" id="CHEBI:29105"/>
    </ligand>
</feature>
<dbReference type="Gene3D" id="1.20.120.1910">
    <property type="entry name" value="Cysteine-tRNA ligase, C-terminal anti-codon recognition domain"/>
    <property type="match status" value="1"/>
</dbReference>
<evidence type="ECO:0000256" key="6">
    <source>
        <dbReference type="ARBA" id="ARBA00022723"/>
    </source>
</evidence>
<feature type="binding site" evidence="12">
    <location>
        <position position="29"/>
    </location>
    <ligand>
        <name>Zn(2+)</name>
        <dbReference type="ChEBI" id="CHEBI:29105"/>
    </ligand>
</feature>
<dbReference type="GO" id="GO:0005829">
    <property type="term" value="C:cytosol"/>
    <property type="evidence" value="ECO:0007669"/>
    <property type="project" value="TreeGrafter"/>
</dbReference>
<comment type="catalytic activity">
    <reaction evidence="12">
        <text>tRNA(Cys) + L-cysteine + ATP = L-cysteinyl-tRNA(Cys) + AMP + diphosphate</text>
        <dbReference type="Rhea" id="RHEA:17773"/>
        <dbReference type="Rhea" id="RHEA-COMP:9661"/>
        <dbReference type="Rhea" id="RHEA-COMP:9679"/>
        <dbReference type="ChEBI" id="CHEBI:30616"/>
        <dbReference type="ChEBI" id="CHEBI:33019"/>
        <dbReference type="ChEBI" id="CHEBI:35235"/>
        <dbReference type="ChEBI" id="CHEBI:78442"/>
        <dbReference type="ChEBI" id="CHEBI:78517"/>
        <dbReference type="ChEBI" id="CHEBI:456215"/>
        <dbReference type="EC" id="6.1.1.16"/>
    </reaction>
</comment>
<dbReference type="Pfam" id="PF23493">
    <property type="entry name" value="CysS_C"/>
    <property type="match status" value="1"/>
</dbReference>
<evidence type="ECO:0000259" key="13">
    <source>
        <dbReference type="SMART" id="SM00840"/>
    </source>
</evidence>
<name>A0A7W4W2V2_9GAMM</name>
<reference evidence="14 15" key="1">
    <citation type="submission" date="2020-08" db="EMBL/GenBank/DDBJ databases">
        <title>Genomic Encyclopedia of Type Strains, Phase III (KMG-III): the genomes of soil and plant-associated and newly described type strains.</title>
        <authorList>
            <person name="Whitman W."/>
        </authorList>
    </citation>
    <scope>NUCLEOTIDE SEQUENCE [LARGE SCALE GENOMIC DNA]</scope>
    <source>
        <strain evidence="14 15">CECT 8654</strain>
    </source>
</reference>
<feature type="binding site" evidence="12">
    <location>
        <position position="238"/>
    </location>
    <ligand>
        <name>Zn(2+)</name>
        <dbReference type="ChEBI" id="CHEBI:29105"/>
    </ligand>
</feature>
<evidence type="ECO:0000256" key="7">
    <source>
        <dbReference type="ARBA" id="ARBA00022741"/>
    </source>
</evidence>
<keyword evidence="11 12" id="KW-0030">Aminoacyl-tRNA synthetase</keyword>
<dbReference type="PANTHER" id="PTHR10890">
    <property type="entry name" value="CYSTEINYL-TRNA SYNTHETASE"/>
    <property type="match status" value="1"/>
</dbReference>
<evidence type="ECO:0000256" key="12">
    <source>
        <dbReference type="HAMAP-Rule" id="MF_00041"/>
    </source>
</evidence>
<dbReference type="Gene3D" id="3.40.50.620">
    <property type="entry name" value="HUPs"/>
    <property type="match status" value="1"/>
</dbReference>
<keyword evidence="4 12" id="KW-0963">Cytoplasm</keyword>
<dbReference type="EC" id="6.1.1.16" evidence="12"/>
<gene>
    <name evidence="12" type="primary">cysS</name>
    <name evidence="14" type="ORF">FHR99_000672</name>
</gene>
<comment type="cofactor">
    <cofactor evidence="12">
        <name>Zn(2+)</name>
        <dbReference type="ChEBI" id="CHEBI:29105"/>
    </cofactor>
    <text evidence="12">Binds 1 zinc ion per subunit.</text>
</comment>
<dbReference type="GO" id="GO:0004817">
    <property type="term" value="F:cysteine-tRNA ligase activity"/>
    <property type="evidence" value="ECO:0007669"/>
    <property type="project" value="UniProtKB-UniRule"/>
</dbReference>
<dbReference type="EMBL" id="JACHWY010000001">
    <property type="protein sequence ID" value="MBB3046436.1"/>
    <property type="molecule type" value="Genomic_DNA"/>
</dbReference>
<dbReference type="InterPro" id="IPR014729">
    <property type="entry name" value="Rossmann-like_a/b/a_fold"/>
</dbReference>
<comment type="subcellular location">
    <subcellularLocation>
        <location evidence="1 12">Cytoplasm</location>
    </subcellularLocation>
</comment>
<dbReference type="RefSeq" id="WP_183409132.1">
    <property type="nucleotide sequence ID" value="NZ_JACHWY010000001.1"/>
</dbReference>
<dbReference type="InterPro" id="IPR056411">
    <property type="entry name" value="CysS_C"/>
</dbReference>
<evidence type="ECO:0000313" key="15">
    <source>
        <dbReference type="Proteomes" id="UP000537130"/>
    </source>
</evidence>
<dbReference type="CDD" id="cd00672">
    <property type="entry name" value="CysRS_core"/>
    <property type="match status" value="1"/>
</dbReference>
<accession>A0A7W4W2V2</accession>
<evidence type="ECO:0000256" key="11">
    <source>
        <dbReference type="ARBA" id="ARBA00023146"/>
    </source>
</evidence>
<dbReference type="InterPro" id="IPR032678">
    <property type="entry name" value="tRNA-synt_1_cat_dom"/>
</dbReference>
<keyword evidence="8 12" id="KW-0862">Zinc</keyword>
<evidence type="ECO:0000256" key="4">
    <source>
        <dbReference type="ARBA" id="ARBA00022490"/>
    </source>
</evidence>
<evidence type="ECO:0000256" key="10">
    <source>
        <dbReference type="ARBA" id="ARBA00022917"/>
    </source>
</evidence>
<dbReference type="SUPFAM" id="SSF47323">
    <property type="entry name" value="Anticodon-binding domain of a subclass of class I aminoacyl-tRNA synthetases"/>
    <property type="match status" value="1"/>
</dbReference>
<evidence type="ECO:0000256" key="5">
    <source>
        <dbReference type="ARBA" id="ARBA00022598"/>
    </source>
</evidence>
<organism evidence="14 15">
    <name type="scientific">Litorivivens lipolytica</name>
    <dbReference type="NCBI Taxonomy" id="1524264"/>
    <lineage>
        <taxon>Bacteria</taxon>
        <taxon>Pseudomonadati</taxon>
        <taxon>Pseudomonadota</taxon>
        <taxon>Gammaproteobacteria</taxon>
        <taxon>Litorivivens</taxon>
    </lineage>
</organism>
<comment type="similarity">
    <text evidence="2 12">Belongs to the class-I aminoacyl-tRNA synthetase family.</text>
</comment>
<evidence type="ECO:0000256" key="8">
    <source>
        <dbReference type="ARBA" id="ARBA00022833"/>
    </source>
</evidence>
<feature type="binding site" evidence="12">
    <location>
        <position position="234"/>
    </location>
    <ligand>
        <name>Zn(2+)</name>
        <dbReference type="ChEBI" id="CHEBI:29105"/>
    </ligand>
</feature>
<keyword evidence="9 12" id="KW-0067">ATP-binding</keyword>
<evidence type="ECO:0000256" key="1">
    <source>
        <dbReference type="ARBA" id="ARBA00004496"/>
    </source>
</evidence>
<dbReference type="InterPro" id="IPR015273">
    <property type="entry name" value="Cys-tRNA-synt_Ia_DALR"/>
</dbReference>
<proteinExistence type="inferred from homology"/>
<evidence type="ECO:0000256" key="9">
    <source>
        <dbReference type="ARBA" id="ARBA00022840"/>
    </source>
</evidence>
<dbReference type="Pfam" id="PF01406">
    <property type="entry name" value="tRNA-synt_1e"/>
    <property type="match status" value="1"/>
</dbReference>
<keyword evidence="10 12" id="KW-0648">Protein biosynthesis</keyword>
<dbReference type="NCBIfam" id="TIGR00435">
    <property type="entry name" value="cysS"/>
    <property type="match status" value="1"/>
</dbReference>
<sequence length="460" mass="51334">MALTLYNTRTRKKEAFQPLSPDRVTMYVCGPTVYNFIHIGNARPAVVFDTFYRLLKTQYPEVVYARNITDIDDKIMKAAKDNGEPISAVAERFTEAYLEDMVSLNTLSPDMTPKATDNVDAMQSMIATLIERGHAYAAEGHVLFAVQSMADYGKLSNRSLEDMLDGARVEVAPYKQYAGDFVLWKPSSEDEPGWDSPWGYGRPGWHLECSAMIKAHLGDQIDIHGGGRDLIFPHHENERAQSCCSQDGDGEFVRYWMHNGYLNIDGEKMSKSLGNFRTVRDLLGQYKGEVLRFALLSAQYRSELDFSKELLTQAKASLDSLYTALKDSAEIEPDLGIGLDEQPAYKALLDDLNTPIAIAELHQLAKALNKADAADKPALKGALLRCAELMGLLQAEPESWFKESAGEAGISAEAVESLIAERQQAKLDKNYARADEIREELKAQGVVLEDSREGTSWRRE</sequence>
<evidence type="ECO:0000313" key="14">
    <source>
        <dbReference type="EMBL" id="MBB3046436.1"/>
    </source>
</evidence>
<comment type="caution">
    <text evidence="14">The sequence shown here is derived from an EMBL/GenBank/DDBJ whole genome shotgun (WGS) entry which is preliminary data.</text>
</comment>
<dbReference type="SMART" id="SM00840">
    <property type="entry name" value="DALR_2"/>
    <property type="match status" value="1"/>
</dbReference>
<feature type="short sequence motif" description="'HIGH' region" evidence="12">
    <location>
        <begin position="31"/>
        <end position="41"/>
    </location>
</feature>
<keyword evidence="5 12" id="KW-0436">Ligase</keyword>
<feature type="domain" description="Cysteinyl-tRNA synthetase class Ia DALR" evidence="13">
    <location>
        <begin position="343"/>
        <end position="401"/>
    </location>
</feature>
<keyword evidence="7 12" id="KW-0547">Nucleotide-binding</keyword>
<feature type="binding site" evidence="12">
    <location>
        <position position="271"/>
    </location>
    <ligand>
        <name>ATP</name>
        <dbReference type="ChEBI" id="CHEBI:30616"/>
    </ligand>
</feature>
<dbReference type="FunFam" id="3.40.50.620:FF:000009">
    <property type="entry name" value="Cysteine--tRNA ligase"/>
    <property type="match status" value="1"/>
</dbReference>
<dbReference type="SUPFAM" id="SSF52374">
    <property type="entry name" value="Nucleotidylyl transferase"/>
    <property type="match status" value="1"/>
</dbReference>
<dbReference type="AlphaFoldDB" id="A0A7W4W2V2"/>
<keyword evidence="6 12" id="KW-0479">Metal-binding</keyword>
<dbReference type="Pfam" id="PF09190">
    <property type="entry name" value="DALR_2"/>
    <property type="match status" value="1"/>
</dbReference>
<evidence type="ECO:0000256" key="2">
    <source>
        <dbReference type="ARBA" id="ARBA00005594"/>
    </source>
</evidence>
<dbReference type="CDD" id="cd07963">
    <property type="entry name" value="Anticodon_Ia_Cys"/>
    <property type="match status" value="1"/>
</dbReference>
<dbReference type="GO" id="GO:0008270">
    <property type="term" value="F:zinc ion binding"/>
    <property type="evidence" value="ECO:0007669"/>
    <property type="project" value="UniProtKB-UniRule"/>
</dbReference>
<dbReference type="HAMAP" id="MF_00041">
    <property type="entry name" value="Cys_tRNA_synth"/>
    <property type="match status" value="1"/>
</dbReference>
<evidence type="ECO:0000256" key="3">
    <source>
        <dbReference type="ARBA" id="ARBA00011245"/>
    </source>
</evidence>
<dbReference type="PRINTS" id="PR00983">
    <property type="entry name" value="TRNASYNTHCYS"/>
</dbReference>
<dbReference type="InterPro" id="IPR015803">
    <property type="entry name" value="Cys-tRNA-ligase"/>
</dbReference>